<evidence type="ECO:0000256" key="3">
    <source>
        <dbReference type="ARBA" id="ARBA00022729"/>
    </source>
</evidence>
<name>K1RB37_MAGGI</name>
<dbReference type="PANTHER" id="PTHR12223">
    <property type="entry name" value="VESICULAR MANNOSE-BINDING LECTIN"/>
    <property type="match status" value="1"/>
</dbReference>
<keyword evidence="3" id="KW-0732">Signal</keyword>
<keyword evidence="2" id="KW-0812">Transmembrane</keyword>
<dbReference type="InterPro" id="IPR051136">
    <property type="entry name" value="Intracellular_Lectin-GPT"/>
</dbReference>
<keyword evidence="4" id="KW-1133">Transmembrane helix</keyword>
<dbReference type="GO" id="GO:0006888">
    <property type="term" value="P:endoplasmic reticulum to Golgi vesicle-mediated transport"/>
    <property type="evidence" value="ECO:0007669"/>
    <property type="project" value="TreeGrafter"/>
</dbReference>
<protein>
    <submittedName>
        <fullName evidence="6">Protein ERGIC-53</fullName>
    </submittedName>
</protein>
<dbReference type="GO" id="GO:0005789">
    <property type="term" value="C:endoplasmic reticulum membrane"/>
    <property type="evidence" value="ECO:0007669"/>
    <property type="project" value="TreeGrafter"/>
</dbReference>
<organism evidence="6">
    <name type="scientific">Magallana gigas</name>
    <name type="common">Pacific oyster</name>
    <name type="synonym">Crassostrea gigas</name>
    <dbReference type="NCBI Taxonomy" id="29159"/>
    <lineage>
        <taxon>Eukaryota</taxon>
        <taxon>Metazoa</taxon>
        <taxon>Spiralia</taxon>
        <taxon>Lophotrochozoa</taxon>
        <taxon>Mollusca</taxon>
        <taxon>Bivalvia</taxon>
        <taxon>Autobranchia</taxon>
        <taxon>Pteriomorphia</taxon>
        <taxon>Ostreida</taxon>
        <taxon>Ostreoidea</taxon>
        <taxon>Ostreidae</taxon>
        <taxon>Magallana</taxon>
    </lineage>
</organism>
<dbReference type="PANTHER" id="PTHR12223:SF28">
    <property type="entry name" value="LECTIN, MANNOSE BINDING 1 LIKE"/>
    <property type="match status" value="1"/>
</dbReference>
<evidence type="ECO:0000313" key="6">
    <source>
        <dbReference type="EMBL" id="EKC38440.1"/>
    </source>
</evidence>
<sequence length="109" mass="12455">MAVKITRYTAIWFTEDKGQEGPVFGNQDMWRGLGVFMDSFDNDRQHNNPYIMAMVNDGTQQYDHQSRGTVCTGRRKVEAQLFGMEVKEMLGEKVCALGIPEEDMRAAEE</sequence>
<comment type="subcellular location">
    <subcellularLocation>
        <location evidence="1">Membrane</location>
        <topology evidence="1">Single-pass type I membrane protein</topology>
    </subcellularLocation>
</comment>
<evidence type="ECO:0000256" key="5">
    <source>
        <dbReference type="ARBA" id="ARBA00023136"/>
    </source>
</evidence>
<dbReference type="GO" id="GO:0030134">
    <property type="term" value="C:COPII-coated ER to Golgi transport vesicle"/>
    <property type="evidence" value="ECO:0007669"/>
    <property type="project" value="TreeGrafter"/>
</dbReference>
<dbReference type="GO" id="GO:0005793">
    <property type="term" value="C:endoplasmic reticulum-Golgi intermediate compartment"/>
    <property type="evidence" value="ECO:0007669"/>
    <property type="project" value="TreeGrafter"/>
</dbReference>
<dbReference type="InterPro" id="IPR013320">
    <property type="entry name" value="ConA-like_dom_sf"/>
</dbReference>
<reference evidence="6" key="1">
    <citation type="journal article" date="2012" name="Nature">
        <title>The oyster genome reveals stress adaptation and complexity of shell formation.</title>
        <authorList>
            <person name="Zhang G."/>
            <person name="Fang X."/>
            <person name="Guo X."/>
            <person name="Li L."/>
            <person name="Luo R."/>
            <person name="Xu F."/>
            <person name="Yang P."/>
            <person name="Zhang L."/>
            <person name="Wang X."/>
            <person name="Qi H."/>
            <person name="Xiong Z."/>
            <person name="Que H."/>
            <person name="Xie Y."/>
            <person name="Holland P.W."/>
            <person name="Paps J."/>
            <person name="Zhu Y."/>
            <person name="Wu F."/>
            <person name="Chen Y."/>
            <person name="Wang J."/>
            <person name="Peng C."/>
            <person name="Meng J."/>
            <person name="Yang L."/>
            <person name="Liu J."/>
            <person name="Wen B."/>
            <person name="Zhang N."/>
            <person name="Huang Z."/>
            <person name="Zhu Q."/>
            <person name="Feng Y."/>
            <person name="Mount A."/>
            <person name="Hedgecock D."/>
            <person name="Xu Z."/>
            <person name="Liu Y."/>
            <person name="Domazet-Loso T."/>
            <person name="Du Y."/>
            <person name="Sun X."/>
            <person name="Zhang S."/>
            <person name="Liu B."/>
            <person name="Cheng P."/>
            <person name="Jiang X."/>
            <person name="Li J."/>
            <person name="Fan D."/>
            <person name="Wang W."/>
            <person name="Fu W."/>
            <person name="Wang T."/>
            <person name="Wang B."/>
            <person name="Zhang J."/>
            <person name="Peng Z."/>
            <person name="Li Y."/>
            <person name="Li N."/>
            <person name="Wang J."/>
            <person name="Chen M."/>
            <person name="He Y."/>
            <person name="Tan F."/>
            <person name="Song X."/>
            <person name="Zheng Q."/>
            <person name="Huang R."/>
            <person name="Yang H."/>
            <person name="Du X."/>
            <person name="Chen L."/>
            <person name="Yang M."/>
            <person name="Gaffney P.M."/>
            <person name="Wang S."/>
            <person name="Luo L."/>
            <person name="She Z."/>
            <person name="Ming Y."/>
            <person name="Huang W."/>
            <person name="Zhang S."/>
            <person name="Huang B."/>
            <person name="Zhang Y."/>
            <person name="Qu T."/>
            <person name="Ni P."/>
            <person name="Miao G."/>
            <person name="Wang J."/>
            <person name="Wang Q."/>
            <person name="Steinberg C.E."/>
            <person name="Wang H."/>
            <person name="Li N."/>
            <person name="Qian L."/>
            <person name="Zhang G."/>
            <person name="Li Y."/>
            <person name="Yang H."/>
            <person name="Liu X."/>
            <person name="Wang J."/>
            <person name="Yin Y."/>
            <person name="Wang J."/>
        </authorList>
    </citation>
    <scope>NUCLEOTIDE SEQUENCE [LARGE SCALE GENOMIC DNA]</scope>
    <source>
        <strain evidence="6">05x7-T-G4-1.051#20</strain>
    </source>
</reference>
<accession>K1RB37</accession>
<dbReference type="Pfam" id="PF03388">
    <property type="entry name" value="Lectin_leg-like"/>
    <property type="match status" value="1"/>
</dbReference>
<gene>
    <name evidence="6" type="ORF">CGI_10028053</name>
</gene>
<dbReference type="Gene3D" id="2.60.120.200">
    <property type="match status" value="1"/>
</dbReference>
<dbReference type="PROSITE" id="PS51328">
    <property type="entry name" value="L_LECTIN_LIKE"/>
    <property type="match status" value="1"/>
</dbReference>
<dbReference type="InParanoid" id="K1RB37"/>
<dbReference type="GO" id="GO:0000139">
    <property type="term" value="C:Golgi membrane"/>
    <property type="evidence" value="ECO:0007669"/>
    <property type="project" value="TreeGrafter"/>
</dbReference>
<keyword evidence="5" id="KW-0472">Membrane</keyword>
<dbReference type="InterPro" id="IPR005052">
    <property type="entry name" value="Lectin_leg"/>
</dbReference>
<evidence type="ECO:0000256" key="1">
    <source>
        <dbReference type="ARBA" id="ARBA00004479"/>
    </source>
</evidence>
<dbReference type="EMBL" id="JH819182">
    <property type="protein sequence ID" value="EKC38440.1"/>
    <property type="molecule type" value="Genomic_DNA"/>
</dbReference>
<evidence type="ECO:0000256" key="4">
    <source>
        <dbReference type="ARBA" id="ARBA00022989"/>
    </source>
</evidence>
<evidence type="ECO:0000256" key="2">
    <source>
        <dbReference type="ARBA" id="ARBA00022692"/>
    </source>
</evidence>
<dbReference type="AlphaFoldDB" id="K1RB37"/>
<dbReference type="GO" id="GO:0005537">
    <property type="term" value="F:D-mannose binding"/>
    <property type="evidence" value="ECO:0007669"/>
    <property type="project" value="TreeGrafter"/>
</dbReference>
<dbReference type="SUPFAM" id="SSF49899">
    <property type="entry name" value="Concanavalin A-like lectins/glucanases"/>
    <property type="match status" value="1"/>
</dbReference>
<dbReference type="HOGENOM" id="CLU_2186470_0_0_1"/>
<proteinExistence type="predicted"/>